<accession>A0A177HZT9</accession>
<sequence length="105" mass="10821">MSVKATRRRVASVLAGVGALALASQSGVGYVVGPKSCITLAILTALGREDEIALHIEVALRDGLTTDDIREVLLPTAPDAGVSLARGAVLDAEKTLERLATEVGE</sequence>
<feature type="chain" id="PRO_5039385986" evidence="1">
    <location>
        <begin position="24"/>
        <end position="105"/>
    </location>
</feature>
<dbReference type="SUPFAM" id="SSF69118">
    <property type="entry name" value="AhpD-like"/>
    <property type="match status" value="1"/>
</dbReference>
<reference evidence="3 4" key="1">
    <citation type="submission" date="2015-12" db="EMBL/GenBank/DDBJ databases">
        <title>Genome sequence of Streptomyces sp. G25.</title>
        <authorList>
            <person name="Poehlein A."/>
            <person name="Roettig A."/>
            <person name="Hiessl S."/>
            <person name="Hauschild P."/>
            <person name="Schauer J."/>
            <person name="Madkour M.H."/>
            <person name="Al-Ansari A.M."/>
            <person name="Almakishah N.H."/>
            <person name="Steinbuechel A."/>
            <person name="Daniel R."/>
        </authorList>
    </citation>
    <scope>NUCLEOTIDE SEQUENCE [LARGE SCALE GENOMIC DNA]</scope>
    <source>
        <strain evidence="4">G25(2015)</strain>
    </source>
</reference>
<name>A0A177HZT9_9ACTN</name>
<comment type="caution">
    <text evidence="3">The sequence shown here is derived from an EMBL/GenBank/DDBJ whole genome shotgun (WGS) entry which is preliminary data.</text>
</comment>
<evidence type="ECO:0000313" key="4">
    <source>
        <dbReference type="Proteomes" id="UP000077381"/>
    </source>
</evidence>
<evidence type="ECO:0000256" key="1">
    <source>
        <dbReference type="SAM" id="SignalP"/>
    </source>
</evidence>
<dbReference type="EMBL" id="LOHS01000022">
    <property type="protein sequence ID" value="OAH16210.1"/>
    <property type="molecule type" value="Genomic_DNA"/>
</dbReference>
<dbReference type="GO" id="GO:0051920">
    <property type="term" value="F:peroxiredoxin activity"/>
    <property type="evidence" value="ECO:0007669"/>
    <property type="project" value="InterPro"/>
</dbReference>
<gene>
    <name evidence="3" type="ORF">STSP_04010</name>
</gene>
<dbReference type="Pfam" id="PF02627">
    <property type="entry name" value="CMD"/>
    <property type="match status" value="1"/>
</dbReference>
<dbReference type="InterPro" id="IPR052512">
    <property type="entry name" value="4CMD/NDH-1_regulator"/>
</dbReference>
<proteinExistence type="predicted"/>
<dbReference type="Proteomes" id="UP000077381">
    <property type="component" value="Unassembled WGS sequence"/>
</dbReference>
<organism evidence="3 4">
    <name type="scientific">Streptomyces jeddahensis</name>
    <dbReference type="NCBI Taxonomy" id="1716141"/>
    <lineage>
        <taxon>Bacteria</taxon>
        <taxon>Bacillati</taxon>
        <taxon>Actinomycetota</taxon>
        <taxon>Actinomycetes</taxon>
        <taxon>Kitasatosporales</taxon>
        <taxon>Streptomycetaceae</taxon>
        <taxon>Streptomyces</taxon>
    </lineage>
</organism>
<dbReference type="PANTHER" id="PTHR33570:SF2">
    <property type="entry name" value="CARBOXYMUCONOLACTONE DECARBOXYLASE-LIKE DOMAIN-CONTAINING PROTEIN"/>
    <property type="match status" value="1"/>
</dbReference>
<dbReference type="STRING" id="1716141.STSP_04010"/>
<dbReference type="InterPro" id="IPR003779">
    <property type="entry name" value="CMD-like"/>
</dbReference>
<dbReference type="Gene3D" id="1.20.1290.10">
    <property type="entry name" value="AhpD-like"/>
    <property type="match status" value="1"/>
</dbReference>
<dbReference type="PANTHER" id="PTHR33570">
    <property type="entry name" value="4-CARBOXYMUCONOLACTONE DECARBOXYLASE FAMILY PROTEIN"/>
    <property type="match status" value="1"/>
</dbReference>
<feature type="domain" description="Carboxymuconolactone decarboxylase-like" evidence="2">
    <location>
        <begin position="35"/>
        <end position="89"/>
    </location>
</feature>
<evidence type="ECO:0000313" key="3">
    <source>
        <dbReference type="EMBL" id="OAH16210.1"/>
    </source>
</evidence>
<feature type="signal peptide" evidence="1">
    <location>
        <begin position="1"/>
        <end position="23"/>
    </location>
</feature>
<keyword evidence="4" id="KW-1185">Reference proteome</keyword>
<dbReference type="AlphaFoldDB" id="A0A177HZT9"/>
<dbReference type="PATRIC" id="fig|1716141.3.peg.421"/>
<protein>
    <submittedName>
        <fullName evidence="3">Carboxymuconolactone decarboxylase family protein</fullName>
    </submittedName>
</protein>
<evidence type="ECO:0000259" key="2">
    <source>
        <dbReference type="Pfam" id="PF02627"/>
    </source>
</evidence>
<dbReference type="InterPro" id="IPR029032">
    <property type="entry name" value="AhpD-like"/>
</dbReference>
<keyword evidence="1" id="KW-0732">Signal</keyword>